<dbReference type="Pfam" id="PF20174">
    <property type="entry name" value="DUF6540"/>
    <property type="match status" value="1"/>
</dbReference>
<dbReference type="InterPro" id="IPR046670">
    <property type="entry name" value="DUF6540"/>
</dbReference>
<evidence type="ECO:0000313" key="1">
    <source>
        <dbReference type="EMBL" id="KAL3420400.1"/>
    </source>
</evidence>
<dbReference type="EMBL" id="JBFCZG010000007">
    <property type="protein sequence ID" value="KAL3420400.1"/>
    <property type="molecule type" value="Genomic_DNA"/>
</dbReference>
<reference evidence="1 2" key="1">
    <citation type="submission" date="2024-06" db="EMBL/GenBank/DDBJ databases">
        <title>Complete genome of Phlyctema vagabunda strain 19-DSS-EL-015.</title>
        <authorList>
            <person name="Fiorenzani C."/>
        </authorList>
    </citation>
    <scope>NUCLEOTIDE SEQUENCE [LARGE SCALE GENOMIC DNA]</scope>
    <source>
        <strain evidence="1 2">19-DSS-EL-015</strain>
    </source>
</reference>
<protein>
    <submittedName>
        <fullName evidence="1">Uncharacterized protein</fullName>
    </submittedName>
</protein>
<dbReference type="Proteomes" id="UP001629113">
    <property type="component" value="Unassembled WGS sequence"/>
</dbReference>
<organism evidence="1 2">
    <name type="scientific">Phlyctema vagabunda</name>
    <dbReference type="NCBI Taxonomy" id="108571"/>
    <lineage>
        <taxon>Eukaryota</taxon>
        <taxon>Fungi</taxon>
        <taxon>Dikarya</taxon>
        <taxon>Ascomycota</taxon>
        <taxon>Pezizomycotina</taxon>
        <taxon>Leotiomycetes</taxon>
        <taxon>Helotiales</taxon>
        <taxon>Dermateaceae</taxon>
        <taxon>Phlyctema</taxon>
    </lineage>
</organism>
<evidence type="ECO:0000313" key="2">
    <source>
        <dbReference type="Proteomes" id="UP001629113"/>
    </source>
</evidence>
<accession>A0ABR4PAQ8</accession>
<keyword evidence="2" id="KW-1185">Reference proteome</keyword>
<gene>
    <name evidence="1" type="ORF">PVAG01_08899</name>
</gene>
<name>A0ABR4PAQ8_9HELO</name>
<proteinExistence type="predicted"/>
<sequence length="138" mass="15483">MAQSGSPTTTYNVYRVFREQKKGPDHEAIALVPAQNERQTAGRFYHVTGSVGMGMDYEVKPGYFFGGTRSYKGSTLIFQMPSALLADFERIARARPPPHDPRALMEAHPDPPVRNCSHWVEEVLSDTRAFLEEKGLNV</sequence>
<comment type="caution">
    <text evidence="1">The sequence shown here is derived from an EMBL/GenBank/DDBJ whole genome shotgun (WGS) entry which is preliminary data.</text>
</comment>